<evidence type="ECO:0000313" key="1">
    <source>
        <dbReference type="EMBL" id="KAL1242408.1"/>
    </source>
</evidence>
<proteinExistence type="predicted"/>
<protein>
    <submittedName>
        <fullName evidence="1">Uncharacterized protein</fullName>
    </submittedName>
</protein>
<organism evidence="1 2">
    <name type="scientific">Trichinella spiralis</name>
    <name type="common">Trichina worm</name>
    <dbReference type="NCBI Taxonomy" id="6334"/>
    <lineage>
        <taxon>Eukaryota</taxon>
        <taxon>Metazoa</taxon>
        <taxon>Ecdysozoa</taxon>
        <taxon>Nematoda</taxon>
        <taxon>Enoplea</taxon>
        <taxon>Dorylaimia</taxon>
        <taxon>Trichinellida</taxon>
        <taxon>Trichinellidae</taxon>
        <taxon>Trichinella</taxon>
    </lineage>
</organism>
<dbReference type="EMBL" id="JBEUSY010000207">
    <property type="protein sequence ID" value="KAL1242408.1"/>
    <property type="molecule type" value="Genomic_DNA"/>
</dbReference>
<gene>
    <name evidence="1" type="ORF">TSPI_00536</name>
</gene>
<comment type="caution">
    <text evidence="1">The sequence shown here is derived from an EMBL/GenBank/DDBJ whole genome shotgun (WGS) entry which is preliminary data.</text>
</comment>
<dbReference type="Proteomes" id="UP001558632">
    <property type="component" value="Unassembled WGS sequence"/>
</dbReference>
<accession>A0ABR3KP40</accession>
<sequence length="62" mass="7359">MNQKAEAFLCDQLVIKEMTFSRSTNRDCWKLQSRSKSTSEPNCIQFDTVRGWKHCAFDWKIN</sequence>
<reference evidence="1 2" key="1">
    <citation type="submission" date="2024-07" db="EMBL/GenBank/DDBJ databases">
        <title>Enhanced genomic and transcriptomic resources for Trichinella pseudospiralis and T. spiralis underpin the discovery of pronounced molecular differences between stages and species.</title>
        <authorList>
            <person name="Pasi K.K."/>
            <person name="La Rosa G."/>
            <person name="Gomez-Morales M.A."/>
            <person name="Tosini F."/>
            <person name="Sumanam S."/>
            <person name="Young N.D."/>
            <person name="Chang B.C."/>
            <person name="Robin G.B."/>
        </authorList>
    </citation>
    <scope>NUCLEOTIDE SEQUENCE [LARGE SCALE GENOMIC DNA]</scope>
    <source>
        <strain evidence="1">ISS534</strain>
    </source>
</reference>
<keyword evidence="2" id="KW-1185">Reference proteome</keyword>
<evidence type="ECO:0000313" key="2">
    <source>
        <dbReference type="Proteomes" id="UP001558632"/>
    </source>
</evidence>
<name>A0ABR3KP40_TRISP</name>